<geneLocation type="mitochondrion" evidence="14"/>
<dbReference type="GO" id="GO:0031966">
    <property type="term" value="C:mitochondrial membrane"/>
    <property type="evidence" value="ECO:0007669"/>
    <property type="project" value="UniProtKB-SubCell"/>
</dbReference>
<dbReference type="GO" id="GO:0045259">
    <property type="term" value="C:proton-transporting ATP synthase complex"/>
    <property type="evidence" value="ECO:0007669"/>
    <property type="project" value="UniProtKB-KW"/>
</dbReference>
<evidence type="ECO:0000256" key="2">
    <source>
        <dbReference type="ARBA" id="ARBA00008892"/>
    </source>
</evidence>
<evidence type="ECO:0000256" key="13">
    <source>
        <dbReference type="SAM" id="Phobius"/>
    </source>
</evidence>
<gene>
    <name evidence="14" type="primary">ATP8</name>
</gene>
<keyword evidence="6 12" id="KW-0812">Transmembrane</keyword>
<proteinExistence type="inferred from homology"/>
<keyword evidence="10 12" id="KW-0496">Mitochondrion</keyword>
<keyword evidence="9 12" id="KW-0406">Ion transport</keyword>
<evidence type="ECO:0000256" key="7">
    <source>
        <dbReference type="ARBA" id="ARBA00022781"/>
    </source>
</evidence>
<accession>A0A8A9WNI6</accession>
<keyword evidence="7 12" id="KW-0375">Hydrogen ion transport</keyword>
<comment type="similarity">
    <text evidence="2 12">Belongs to the ATPase protein 8 family.</text>
</comment>
<protein>
    <recommendedName>
        <fullName evidence="12">ATP synthase complex subunit 8</fullName>
    </recommendedName>
</protein>
<evidence type="ECO:0000256" key="9">
    <source>
        <dbReference type="ARBA" id="ARBA00023065"/>
    </source>
</evidence>
<dbReference type="AlphaFoldDB" id="A0A8A9WNI6"/>
<keyword evidence="5 12" id="KW-0138">CF(0)</keyword>
<keyword evidence="11 13" id="KW-0472">Membrane</keyword>
<dbReference type="RefSeq" id="YP_010249752.1">
    <property type="nucleotide sequence ID" value="NC_060343.1"/>
</dbReference>
<dbReference type="InterPro" id="IPR001421">
    <property type="entry name" value="ATP8_metazoa"/>
</dbReference>
<evidence type="ECO:0000256" key="1">
    <source>
        <dbReference type="ARBA" id="ARBA00004304"/>
    </source>
</evidence>
<feature type="transmembrane region" description="Helical" evidence="13">
    <location>
        <begin position="6"/>
        <end position="31"/>
    </location>
</feature>
<dbReference type="GO" id="GO:0015986">
    <property type="term" value="P:proton motive force-driven ATP synthesis"/>
    <property type="evidence" value="ECO:0007669"/>
    <property type="project" value="InterPro"/>
</dbReference>
<evidence type="ECO:0000256" key="11">
    <source>
        <dbReference type="ARBA" id="ARBA00023136"/>
    </source>
</evidence>
<keyword evidence="8 13" id="KW-1133">Transmembrane helix</keyword>
<dbReference type="CTD" id="4509"/>
<dbReference type="EMBL" id="MW373524">
    <property type="protein sequence ID" value="QTT60883.1"/>
    <property type="molecule type" value="Genomic_DNA"/>
</dbReference>
<evidence type="ECO:0000256" key="12">
    <source>
        <dbReference type="RuleBase" id="RU003661"/>
    </source>
</evidence>
<evidence type="ECO:0000256" key="6">
    <source>
        <dbReference type="ARBA" id="ARBA00022692"/>
    </source>
</evidence>
<evidence type="ECO:0000256" key="10">
    <source>
        <dbReference type="ARBA" id="ARBA00023128"/>
    </source>
</evidence>
<dbReference type="Pfam" id="PF00895">
    <property type="entry name" value="ATP-synt_8"/>
    <property type="match status" value="1"/>
</dbReference>
<keyword evidence="4 12" id="KW-0813">Transport</keyword>
<evidence type="ECO:0000256" key="5">
    <source>
        <dbReference type="ARBA" id="ARBA00022547"/>
    </source>
</evidence>
<dbReference type="GO" id="GO:0015078">
    <property type="term" value="F:proton transmembrane transporter activity"/>
    <property type="evidence" value="ECO:0007669"/>
    <property type="project" value="InterPro"/>
</dbReference>
<sequence>MPQMAPISWLILFIIFSVTLILFNILNYYCVLPKKSTSTEKTSDFKSNSLNWKW</sequence>
<dbReference type="GeneID" id="70589672"/>
<evidence type="ECO:0000256" key="8">
    <source>
        <dbReference type="ARBA" id="ARBA00022989"/>
    </source>
</evidence>
<comment type="subunit">
    <text evidence="3">F-type ATPases have 2 components, CF(1) - the catalytic core - and CF(0) - the membrane proton channel.</text>
</comment>
<organism evidence="14">
    <name type="scientific">Clinotanypus yani</name>
    <dbReference type="NCBI Taxonomy" id="1707130"/>
    <lineage>
        <taxon>Eukaryota</taxon>
        <taxon>Metazoa</taxon>
        <taxon>Ecdysozoa</taxon>
        <taxon>Arthropoda</taxon>
        <taxon>Hexapoda</taxon>
        <taxon>Insecta</taxon>
        <taxon>Pterygota</taxon>
        <taxon>Neoptera</taxon>
        <taxon>Endopterygota</taxon>
        <taxon>Diptera</taxon>
        <taxon>Nematocera</taxon>
        <taxon>Chironomoidea</taxon>
        <taxon>Chironomidae</taxon>
        <taxon>Clinotanypus</taxon>
    </lineage>
</organism>
<comment type="subcellular location">
    <subcellularLocation>
        <location evidence="1 12">Mitochondrion membrane</location>
        <topology evidence="1 12">Single-pass membrane protein</topology>
    </subcellularLocation>
</comment>
<evidence type="ECO:0000256" key="4">
    <source>
        <dbReference type="ARBA" id="ARBA00022448"/>
    </source>
</evidence>
<reference evidence="14" key="1">
    <citation type="submission" date="2020-12" db="EMBL/GenBank/DDBJ databases">
        <authorList>
            <person name="Lin X.-L."/>
        </authorList>
    </citation>
    <scope>NUCLEOTIDE SEQUENCE</scope>
</reference>
<evidence type="ECO:0000256" key="3">
    <source>
        <dbReference type="ARBA" id="ARBA00011291"/>
    </source>
</evidence>
<name>A0A8A9WNI6_9DIPT</name>
<evidence type="ECO:0000313" key="14">
    <source>
        <dbReference type="EMBL" id="QTT60883.1"/>
    </source>
</evidence>